<keyword evidence="7 10" id="KW-0238">DNA-binding</keyword>
<keyword evidence="3 10" id="KW-0255">Endonuclease</keyword>
<comment type="similarity">
    <text evidence="10">Belongs to the CRISPR-associated endonuclease Cas1 family.</text>
</comment>
<dbReference type="EMBL" id="CP113797">
    <property type="protein sequence ID" value="WAL59835.1"/>
    <property type="molecule type" value="Genomic_DNA"/>
</dbReference>
<keyword evidence="1 10" id="KW-0540">Nuclease</keyword>
<dbReference type="CDD" id="cd09634">
    <property type="entry name" value="Cas1_I-II-III"/>
    <property type="match status" value="1"/>
</dbReference>
<dbReference type="GO" id="GO:0051607">
    <property type="term" value="P:defense response to virus"/>
    <property type="evidence" value="ECO:0007669"/>
    <property type="project" value="UniProtKB-UniRule"/>
</dbReference>
<dbReference type="HAMAP" id="MF_01470">
    <property type="entry name" value="Cas1"/>
    <property type="match status" value="1"/>
</dbReference>
<dbReference type="InterPro" id="IPR050646">
    <property type="entry name" value="Cas1"/>
</dbReference>
<keyword evidence="6 10" id="KW-0051">Antiviral defense</keyword>
<name>A0A9E8ZEQ0_9CYAN</name>
<dbReference type="PANTHER" id="PTHR34353">
    <property type="entry name" value="CRISPR-ASSOCIATED ENDONUCLEASE CAS1 1"/>
    <property type="match status" value="1"/>
</dbReference>
<evidence type="ECO:0000313" key="12">
    <source>
        <dbReference type="Proteomes" id="UP001163152"/>
    </source>
</evidence>
<evidence type="ECO:0000256" key="1">
    <source>
        <dbReference type="ARBA" id="ARBA00022722"/>
    </source>
</evidence>
<dbReference type="InterPro" id="IPR002729">
    <property type="entry name" value="CRISPR-assoc_Cas1"/>
</dbReference>
<proteinExistence type="inferred from homology"/>
<dbReference type="GO" id="GO:0003677">
    <property type="term" value="F:DNA binding"/>
    <property type="evidence" value="ECO:0007669"/>
    <property type="project" value="UniProtKB-KW"/>
</dbReference>
<reference evidence="11" key="1">
    <citation type="submission" date="2022-12" db="EMBL/GenBank/DDBJ databases">
        <title>Polyphasic identification of a Novel Hot-Spring Cyanobacterium Ocullathermofonsia sinensis gen nov. sp. nov. and Genomic Insights on its Adaptations to the Thermal Habitat.</title>
        <authorList>
            <person name="Daroch M."/>
            <person name="Tang J."/>
            <person name="Jiang Y."/>
        </authorList>
    </citation>
    <scope>NUCLEOTIDE SEQUENCE</scope>
    <source>
        <strain evidence="11">PKUAC-SCTA174</strain>
    </source>
</reference>
<dbReference type="GO" id="GO:0046872">
    <property type="term" value="F:metal ion binding"/>
    <property type="evidence" value="ECO:0007669"/>
    <property type="project" value="UniProtKB-UniRule"/>
</dbReference>
<dbReference type="RefSeq" id="WP_268609646.1">
    <property type="nucleotide sequence ID" value="NZ_CP113797.1"/>
</dbReference>
<dbReference type="KEGG" id="tsin:OXH18_22110"/>
<feature type="binding site" evidence="10">
    <location>
        <position position="226"/>
    </location>
    <ligand>
        <name>Mn(2+)</name>
        <dbReference type="ChEBI" id="CHEBI:29035"/>
    </ligand>
</feature>
<keyword evidence="4 10" id="KW-0378">Hydrolase</keyword>
<evidence type="ECO:0000256" key="6">
    <source>
        <dbReference type="ARBA" id="ARBA00023118"/>
    </source>
</evidence>
<dbReference type="PANTHER" id="PTHR34353:SF2">
    <property type="entry name" value="CRISPR-ASSOCIATED ENDONUCLEASE CAS1 1"/>
    <property type="match status" value="1"/>
</dbReference>
<evidence type="ECO:0000256" key="10">
    <source>
        <dbReference type="HAMAP-Rule" id="MF_01470"/>
    </source>
</evidence>
<dbReference type="AlphaFoldDB" id="A0A9E8ZEQ0"/>
<evidence type="ECO:0000256" key="9">
    <source>
        <dbReference type="ARBA" id="ARBA00038592"/>
    </source>
</evidence>
<dbReference type="NCBIfam" id="TIGR00287">
    <property type="entry name" value="cas1"/>
    <property type="match status" value="1"/>
</dbReference>
<evidence type="ECO:0000256" key="4">
    <source>
        <dbReference type="ARBA" id="ARBA00022801"/>
    </source>
</evidence>
<feature type="binding site" evidence="10">
    <location>
        <position position="161"/>
    </location>
    <ligand>
        <name>Mn(2+)</name>
        <dbReference type="ChEBI" id="CHEBI:29035"/>
    </ligand>
</feature>
<dbReference type="Proteomes" id="UP001163152">
    <property type="component" value="Chromosome"/>
</dbReference>
<dbReference type="Pfam" id="PF01867">
    <property type="entry name" value="Cas_Cas1"/>
    <property type="match status" value="1"/>
</dbReference>
<dbReference type="Gene3D" id="1.20.120.920">
    <property type="entry name" value="CRISPR-associated endonuclease Cas1, C-terminal domain"/>
    <property type="match status" value="1"/>
</dbReference>
<dbReference type="InterPro" id="IPR042211">
    <property type="entry name" value="CRISPR-assoc_Cas1_N"/>
</dbReference>
<evidence type="ECO:0000256" key="8">
    <source>
        <dbReference type="ARBA" id="ARBA00023211"/>
    </source>
</evidence>
<dbReference type="InterPro" id="IPR042206">
    <property type="entry name" value="CRISPR-assoc_Cas1_C"/>
</dbReference>
<dbReference type="Gene3D" id="3.100.10.20">
    <property type="entry name" value="CRISPR-associated endonuclease Cas1, N-terminal domain"/>
    <property type="match status" value="1"/>
</dbReference>
<dbReference type="GO" id="GO:0043571">
    <property type="term" value="P:maintenance of CRISPR repeat elements"/>
    <property type="evidence" value="ECO:0007669"/>
    <property type="project" value="UniProtKB-UniRule"/>
</dbReference>
<organism evidence="11 12">
    <name type="scientific">Thermocoleostomius sinensis A174</name>
    <dbReference type="NCBI Taxonomy" id="2016057"/>
    <lineage>
        <taxon>Bacteria</taxon>
        <taxon>Bacillati</taxon>
        <taxon>Cyanobacteriota</taxon>
        <taxon>Cyanophyceae</taxon>
        <taxon>Oculatellales</taxon>
        <taxon>Oculatellaceae</taxon>
        <taxon>Thermocoleostomius</taxon>
    </lineage>
</organism>
<protein>
    <recommendedName>
        <fullName evidence="10">CRISPR-associated endonuclease Cas1</fullName>
        <ecNumber evidence="10">3.1.-.-</ecNumber>
    </recommendedName>
</protein>
<evidence type="ECO:0000313" key="11">
    <source>
        <dbReference type="EMBL" id="WAL59835.1"/>
    </source>
</evidence>
<evidence type="ECO:0000256" key="7">
    <source>
        <dbReference type="ARBA" id="ARBA00023125"/>
    </source>
</evidence>
<accession>A0A9E8ZEQ0</accession>
<sequence>MTTLYLTEPGTTVQYQNNNLTVKQNNQSRCLRMAELDLVVVMPGVQLSSVVLSHLLDQGVETLFLKQNGQFRGRLQGSFATNPEIRLAQYRCVDTPLGLDLARSLMLSKVRNQRALLQRRNRDTQGRITELTEVVDLLAAYTTGFQRIDTPITRNAIMGIEGICARVYYQALRHWFPEDWGFTGRNRQPPRDPINALLSWGYGVLASRMFVVCVQAGFDPYIGFFHAIEPYRPNLVLDLMEEFRPVVVDQAVIAMIQAGTISPEDFEPAPDGEGIWLGALGKKLFLAELERQLTKVLLYPPQDRRLSVSQIMLEQARWVGRCLVSQNLDYEGFGLK</sequence>
<keyword evidence="5 10" id="KW-0460">Magnesium</keyword>
<evidence type="ECO:0000256" key="2">
    <source>
        <dbReference type="ARBA" id="ARBA00022723"/>
    </source>
</evidence>
<comment type="subunit">
    <text evidence="9 10">Homodimer, forms a heterotetramer with a Cas2 homodimer.</text>
</comment>
<comment type="function">
    <text evidence="10">CRISPR (clustered regularly interspaced short palindromic repeat), is an adaptive immune system that provides protection against mobile genetic elements (viruses, transposable elements and conjugative plasmids). CRISPR clusters contain spacers, sequences complementary to antecedent mobile elements, and target invading nucleic acids. CRISPR clusters are transcribed and processed into CRISPR RNA (crRNA). Acts as a dsDNA endonuclease. Involved in the integration of spacer DNA into the CRISPR cassette.</text>
</comment>
<keyword evidence="12" id="KW-1185">Reference proteome</keyword>
<feature type="binding site" evidence="10">
    <location>
        <position position="241"/>
    </location>
    <ligand>
        <name>Mn(2+)</name>
        <dbReference type="ChEBI" id="CHEBI:29035"/>
    </ligand>
</feature>
<evidence type="ECO:0000256" key="5">
    <source>
        <dbReference type="ARBA" id="ARBA00022842"/>
    </source>
</evidence>
<dbReference type="GO" id="GO:0004519">
    <property type="term" value="F:endonuclease activity"/>
    <property type="evidence" value="ECO:0007669"/>
    <property type="project" value="UniProtKB-UniRule"/>
</dbReference>
<dbReference type="GO" id="GO:0016787">
    <property type="term" value="F:hydrolase activity"/>
    <property type="evidence" value="ECO:0007669"/>
    <property type="project" value="UniProtKB-KW"/>
</dbReference>
<comment type="cofactor">
    <cofactor evidence="10">
        <name>Mg(2+)</name>
        <dbReference type="ChEBI" id="CHEBI:18420"/>
    </cofactor>
    <cofactor evidence="10">
        <name>Mn(2+)</name>
        <dbReference type="ChEBI" id="CHEBI:29035"/>
    </cofactor>
</comment>
<gene>
    <name evidence="10 11" type="primary">cas1</name>
    <name evidence="11" type="ORF">OXH18_22110</name>
</gene>
<evidence type="ECO:0000256" key="3">
    <source>
        <dbReference type="ARBA" id="ARBA00022759"/>
    </source>
</evidence>
<dbReference type="EC" id="3.1.-.-" evidence="10"/>
<keyword evidence="8 10" id="KW-0464">Manganese</keyword>
<keyword evidence="2 10" id="KW-0479">Metal-binding</keyword>